<evidence type="ECO:0000256" key="6">
    <source>
        <dbReference type="ARBA" id="ARBA00022692"/>
    </source>
</evidence>
<keyword evidence="7" id="KW-0479">Metal-binding</keyword>
<dbReference type="AlphaFoldDB" id="A0A1G2G7Z2"/>
<keyword evidence="6 13" id="KW-0812">Transmembrane</keyword>
<dbReference type="InterPro" id="IPR052348">
    <property type="entry name" value="Metallopeptidase_M50B"/>
</dbReference>
<evidence type="ECO:0000256" key="12">
    <source>
        <dbReference type="ARBA" id="ARBA00023136"/>
    </source>
</evidence>
<keyword evidence="10 13" id="KW-1133">Transmembrane helix</keyword>
<evidence type="ECO:0000256" key="11">
    <source>
        <dbReference type="ARBA" id="ARBA00023049"/>
    </source>
</evidence>
<comment type="similarity">
    <text evidence="3">Belongs to the peptidase M50B family.</text>
</comment>
<evidence type="ECO:0000313" key="16">
    <source>
        <dbReference type="Proteomes" id="UP000177785"/>
    </source>
</evidence>
<comment type="cofactor">
    <cofactor evidence="1">
        <name>Zn(2+)</name>
        <dbReference type="ChEBI" id="CHEBI:29105"/>
    </cofactor>
</comment>
<evidence type="ECO:0000256" key="8">
    <source>
        <dbReference type="ARBA" id="ARBA00022801"/>
    </source>
</evidence>
<dbReference type="GO" id="GO:0005886">
    <property type="term" value="C:plasma membrane"/>
    <property type="evidence" value="ECO:0007669"/>
    <property type="project" value="UniProtKB-SubCell"/>
</dbReference>
<evidence type="ECO:0000313" key="15">
    <source>
        <dbReference type="EMBL" id="OGZ46100.1"/>
    </source>
</evidence>
<keyword evidence="5" id="KW-0645">Protease</keyword>
<protein>
    <recommendedName>
        <fullName evidence="14">Peptidase M50 domain-containing protein</fullName>
    </recommendedName>
</protein>
<dbReference type="GO" id="GO:0006508">
    <property type="term" value="P:proteolysis"/>
    <property type="evidence" value="ECO:0007669"/>
    <property type="project" value="UniProtKB-KW"/>
</dbReference>
<feature type="transmembrane region" description="Helical" evidence="13">
    <location>
        <begin position="55"/>
        <end position="75"/>
    </location>
</feature>
<dbReference type="PANTHER" id="PTHR35864">
    <property type="entry name" value="ZINC METALLOPROTEASE MJ0611-RELATED"/>
    <property type="match status" value="1"/>
</dbReference>
<evidence type="ECO:0000256" key="13">
    <source>
        <dbReference type="SAM" id="Phobius"/>
    </source>
</evidence>
<dbReference type="GO" id="GO:0046872">
    <property type="term" value="F:metal ion binding"/>
    <property type="evidence" value="ECO:0007669"/>
    <property type="project" value="UniProtKB-KW"/>
</dbReference>
<organism evidence="15 16">
    <name type="scientific">Candidatus Ryanbacteria bacterium RIFCSPHIGHO2_01_FULL_48_27</name>
    <dbReference type="NCBI Taxonomy" id="1802115"/>
    <lineage>
        <taxon>Bacteria</taxon>
        <taxon>Candidatus Ryaniibacteriota</taxon>
    </lineage>
</organism>
<evidence type="ECO:0000256" key="10">
    <source>
        <dbReference type="ARBA" id="ARBA00022989"/>
    </source>
</evidence>
<name>A0A1G2G7Z2_9BACT</name>
<dbReference type="InterPro" id="IPR008915">
    <property type="entry name" value="Peptidase_M50"/>
</dbReference>
<dbReference type="CDD" id="cd06158">
    <property type="entry name" value="S2P-M50_like_1"/>
    <property type="match status" value="1"/>
</dbReference>
<dbReference type="STRING" id="1802115.A2756_05795"/>
<reference evidence="15 16" key="1">
    <citation type="journal article" date="2016" name="Nat. Commun.">
        <title>Thousands of microbial genomes shed light on interconnected biogeochemical processes in an aquifer system.</title>
        <authorList>
            <person name="Anantharaman K."/>
            <person name="Brown C.T."/>
            <person name="Hug L.A."/>
            <person name="Sharon I."/>
            <person name="Castelle C.J."/>
            <person name="Probst A.J."/>
            <person name="Thomas B.C."/>
            <person name="Singh A."/>
            <person name="Wilkins M.J."/>
            <person name="Karaoz U."/>
            <person name="Brodie E.L."/>
            <person name="Williams K.H."/>
            <person name="Hubbard S.S."/>
            <person name="Banfield J.F."/>
        </authorList>
    </citation>
    <scope>NUCLEOTIDE SEQUENCE [LARGE SCALE GENOMIC DNA]</scope>
</reference>
<gene>
    <name evidence="15" type="ORF">A2756_05795</name>
</gene>
<feature type="transmembrane region" description="Helical" evidence="13">
    <location>
        <begin position="128"/>
        <end position="148"/>
    </location>
</feature>
<sequence>MEPTVIIFIFQVAVLVMSVVVHEVSHGFVAYALGDPTAKYQGRLTLNPIPHIDPVGSVILPFFLALFHLPVIGWAKPVPYNPYNLKNQKWGPGLVAAAGPLSNVFIAVVFGLVLRFGEFLSPMFSQAFFEFLVLIVATNLVLAIFNLVPIPPLDGSKVLFALLPYRLTYIQEFLEQYGWVMLIAFIVYFSDVIFPLVALLFRLITGVYF</sequence>
<keyword evidence="4" id="KW-1003">Cell membrane</keyword>
<keyword evidence="12 13" id="KW-0472">Membrane</keyword>
<comment type="caution">
    <text evidence="15">The sequence shown here is derived from an EMBL/GenBank/DDBJ whole genome shotgun (WGS) entry which is preliminary data.</text>
</comment>
<dbReference type="Pfam" id="PF02163">
    <property type="entry name" value="Peptidase_M50"/>
    <property type="match status" value="1"/>
</dbReference>
<feature type="transmembrane region" description="Helical" evidence="13">
    <location>
        <begin position="6"/>
        <end position="34"/>
    </location>
</feature>
<comment type="subcellular location">
    <subcellularLocation>
        <location evidence="2">Cell membrane</location>
        <topology evidence="2">Multi-pass membrane protein</topology>
    </subcellularLocation>
</comment>
<feature type="transmembrane region" description="Helical" evidence="13">
    <location>
        <begin position="177"/>
        <end position="201"/>
    </location>
</feature>
<evidence type="ECO:0000256" key="5">
    <source>
        <dbReference type="ARBA" id="ARBA00022670"/>
    </source>
</evidence>
<evidence type="ECO:0000256" key="9">
    <source>
        <dbReference type="ARBA" id="ARBA00022833"/>
    </source>
</evidence>
<proteinExistence type="inferred from homology"/>
<evidence type="ECO:0000259" key="14">
    <source>
        <dbReference type="Pfam" id="PF02163"/>
    </source>
</evidence>
<evidence type="ECO:0000256" key="1">
    <source>
        <dbReference type="ARBA" id="ARBA00001947"/>
    </source>
</evidence>
<dbReference type="GO" id="GO:0008237">
    <property type="term" value="F:metallopeptidase activity"/>
    <property type="evidence" value="ECO:0007669"/>
    <property type="project" value="UniProtKB-KW"/>
</dbReference>
<keyword evidence="8" id="KW-0378">Hydrolase</keyword>
<dbReference type="EMBL" id="MHNL01000001">
    <property type="protein sequence ID" value="OGZ46100.1"/>
    <property type="molecule type" value="Genomic_DNA"/>
</dbReference>
<feature type="transmembrane region" description="Helical" evidence="13">
    <location>
        <begin position="95"/>
        <end position="116"/>
    </location>
</feature>
<evidence type="ECO:0000256" key="4">
    <source>
        <dbReference type="ARBA" id="ARBA00022475"/>
    </source>
</evidence>
<dbReference type="PANTHER" id="PTHR35864:SF1">
    <property type="entry name" value="ZINC METALLOPROTEASE YWHC-RELATED"/>
    <property type="match status" value="1"/>
</dbReference>
<keyword evidence="11" id="KW-0482">Metalloprotease</keyword>
<feature type="domain" description="Peptidase M50" evidence="14">
    <location>
        <begin position="125"/>
        <end position="187"/>
    </location>
</feature>
<dbReference type="Proteomes" id="UP000177785">
    <property type="component" value="Unassembled WGS sequence"/>
</dbReference>
<keyword evidence="9" id="KW-0862">Zinc</keyword>
<dbReference type="InterPro" id="IPR044537">
    <property type="entry name" value="Rip2-like"/>
</dbReference>
<evidence type="ECO:0000256" key="2">
    <source>
        <dbReference type="ARBA" id="ARBA00004651"/>
    </source>
</evidence>
<evidence type="ECO:0000256" key="3">
    <source>
        <dbReference type="ARBA" id="ARBA00007931"/>
    </source>
</evidence>
<evidence type="ECO:0000256" key="7">
    <source>
        <dbReference type="ARBA" id="ARBA00022723"/>
    </source>
</evidence>
<accession>A0A1G2G7Z2</accession>